<dbReference type="Proteomes" id="UP000479114">
    <property type="component" value="Chromosome"/>
</dbReference>
<keyword evidence="3" id="KW-0804">Transcription</keyword>
<name>A0A6C0NXS7_9BACL</name>
<dbReference type="PROSITE" id="PS01124">
    <property type="entry name" value="HTH_ARAC_FAMILY_2"/>
    <property type="match status" value="1"/>
</dbReference>
<dbReference type="AlphaFoldDB" id="A0A6C0NXS7"/>
<gene>
    <name evidence="5" type="ORF">GZH47_09230</name>
</gene>
<keyword evidence="2" id="KW-0238">DNA-binding</keyword>
<dbReference type="GO" id="GO:0003700">
    <property type="term" value="F:DNA-binding transcription factor activity"/>
    <property type="evidence" value="ECO:0007669"/>
    <property type="project" value="InterPro"/>
</dbReference>
<dbReference type="PANTHER" id="PTHR43280">
    <property type="entry name" value="ARAC-FAMILY TRANSCRIPTIONAL REGULATOR"/>
    <property type="match status" value="1"/>
</dbReference>
<dbReference type="Gene3D" id="2.60.120.10">
    <property type="entry name" value="Jelly Rolls"/>
    <property type="match status" value="1"/>
</dbReference>
<feature type="domain" description="HTH araC/xylS-type" evidence="4">
    <location>
        <begin position="187"/>
        <end position="284"/>
    </location>
</feature>
<reference evidence="5 6" key="1">
    <citation type="submission" date="2020-02" db="EMBL/GenBank/DDBJ databases">
        <title>Paenibacillus sp. nov., isolated from rhizosphere soil of tomato.</title>
        <authorList>
            <person name="Weon H.-Y."/>
            <person name="Lee S.A."/>
        </authorList>
    </citation>
    <scope>NUCLEOTIDE SEQUENCE [LARGE SCALE GENOMIC DNA]</scope>
    <source>
        <strain evidence="5 6">14171R-81</strain>
    </source>
</reference>
<evidence type="ECO:0000256" key="2">
    <source>
        <dbReference type="ARBA" id="ARBA00023125"/>
    </source>
</evidence>
<keyword evidence="6" id="KW-1185">Reference proteome</keyword>
<evidence type="ECO:0000313" key="5">
    <source>
        <dbReference type="EMBL" id="QHW31017.1"/>
    </source>
</evidence>
<sequence length="298" mass="34294">MKLEDYAVAPYIRDSDYAIRPPFFLGERDLLDYIIFYVQEGTFELQVNGHVHRLQPGDLCLLQPGDIHTIRGITDTINPYVHLDFFYNPLRGDSFVTRPGQVDLSAYADFGQPRLHDCDDLRIPFKLDTPSSGRLRELVFKIIDCWHSRTKMSIMEANQLAHEFLVTLFKAYMKPQPDSLSRVPFLNWITSYLASRISEPINVKDMARRAGLSPSRFTVLFKQHFNITPYQYLMKLRIDYAQELLQDGVSLQQTSDFCGFTDVHHFSKTFKSAIGVNPGSYRRDALHGTSGHRKAPLP</sequence>
<dbReference type="SUPFAM" id="SSF51182">
    <property type="entry name" value="RmlC-like cupins"/>
    <property type="match status" value="1"/>
</dbReference>
<accession>A0A6C0NXS7</accession>
<dbReference type="KEGG" id="prz:GZH47_09230"/>
<dbReference type="InterPro" id="IPR014710">
    <property type="entry name" value="RmlC-like_jellyroll"/>
</dbReference>
<dbReference type="Pfam" id="PF12833">
    <property type="entry name" value="HTH_18"/>
    <property type="match status" value="1"/>
</dbReference>
<organism evidence="5 6">
    <name type="scientific">Paenibacillus rhizovicinus</name>
    <dbReference type="NCBI Taxonomy" id="2704463"/>
    <lineage>
        <taxon>Bacteria</taxon>
        <taxon>Bacillati</taxon>
        <taxon>Bacillota</taxon>
        <taxon>Bacilli</taxon>
        <taxon>Bacillales</taxon>
        <taxon>Paenibacillaceae</taxon>
        <taxon>Paenibacillus</taxon>
    </lineage>
</organism>
<dbReference type="SUPFAM" id="SSF46689">
    <property type="entry name" value="Homeodomain-like"/>
    <property type="match status" value="2"/>
</dbReference>
<dbReference type="InterPro" id="IPR011051">
    <property type="entry name" value="RmlC_Cupin_sf"/>
</dbReference>
<dbReference type="InterPro" id="IPR009057">
    <property type="entry name" value="Homeodomain-like_sf"/>
</dbReference>
<evidence type="ECO:0000313" key="6">
    <source>
        <dbReference type="Proteomes" id="UP000479114"/>
    </source>
</evidence>
<dbReference type="InterPro" id="IPR003313">
    <property type="entry name" value="AraC-bd"/>
</dbReference>
<dbReference type="SMART" id="SM00342">
    <property type="entry name" value="HTH_ARAC"/>
    <property type="match status" value="1"/>
</dbReference>
<dbReference type="GO" id="GO:0043565">
    <property type="term" value="F:sequence-specific DNA binding"/>
    <property type="evidence" value="ECO:0007669"/>
    <property type="project" value="InterPro"/>
</dbReference>
<keyword evidence="1" id="KW-0805">Transcription regulation</keyword>
<proteinExistence type="predicted"/>
<evidence type="ECO:0000256" key="1">
    <source>
        <dbReference type="ARBA" id="ARBA00023015"/>
    </source>
</evidence>
<dbReference type="Gene3D" id="1.10.10.60">
    <property type="entry name" value="Homeodomain-like"/>
    <property type="match status" value="2"/>
</dbReference>
<dbReference type="InterPro" id="IPR018060">
    <property type="entry name" value="HTH_AraC"/>
</dbReference>
<dbReference type="Pfam" id="PF02311">
    <property type="entry name" value="AraC_binding"/>
    <property type="match status" value="1"/>
</dbReference>
<protein>
    <submittedName>
        <fullName evidence="5">Helix-turn-helix domain-containing protein</fullName>
    </submittedName>
</protein>
<dbReference type="EMBL" id="CP048286">
    <property type="protein sequence ID" value="QHW31017.1"/>
    <property type="molecule type" value="Genomic_DNA"/>
</dbReference>
<dbReference type="PANTHER" id="PTHR43280:SF2">
    <property type="entry name" value="HTH-TYPE TRANSCRIPTIONAL REGULATOR EXSA"/>
    <property type="match status" value="1"/>
</dbReference>
<dbReference type="RefSeq" id="WP_162639826.1">
    <property type="nucleotide sequence ID" value="NZ_CP048286.1"/>
</dbReference>
<evidence type="ECO:0000256" key="3">
    <source>
        <dbReference type="ARBA" id="ARBA00023163"/>
    </source>
</evidence>
<evidence type="ECO:0000259" key="4">
    <source>
        <dbReference type="PROSITE" id="PS01124"/>
    </source>
</evidence>